<accession>A0ABW0ILY1</accession>
<gene>
    <name evidence="2" type="ORF">ACFPOB_00960</name>
</gene>
<keyword evidence="1" id="KW-0175">Coiled coil</keyword>
<feature type="coiled-coil region" evidence="1">
    <location>
        <begin position="370"/>
        <end position="397"/>
    </location>
</feature>
<evidence type="ECO:0000313" key="2">
    <source>
        <dbReference type="EMBL" id="MFC5418128.1"/>
    </source>
</evidence>
<dbReference type="EMBL" id="JBHSLW010000003">
    <property type="protein sequence ID" value="MFC5418128.1"/>
    <property type="molecule type" value="Genomic_DNA"/>
</dbReference>
<keyword evidence="3" id="KW-1185">Reference proteome</keyword>
<evidence type="ECO:0000313" key="3">
    <source>
        <dbReference type="Proteomes" id="UP001596053"/>
    </source>
</evidence>
<comment type="caution">
    <text evidence="2">The sequence shown here is derived from an EMBL/GenBank/DDBJ whole genome shotgun (WGS) entry which is preliminary data.</text>
</comment>
<proteinExistence type="predicted"/>
<dbReference type="Proteomes" id="UP001596053">
    <property type="component" value="Unassembled WGS sequence"/>
</dbReference>
<name>A0ABW0ILY1_9HYPH</name>
<evidence type="ECO:0008006" key="4">
    <source>
        <dbReference type="Google" id="ProtNLM"/>
    </source>
</evidence>
<protein>
    <recommendedName>
        <fullName evidence="4">Toxic anion resistance protein (TelA)</fullName>
    </recommendedName>
</protein>
<organism evidence="2 3">
    <name type="scientific">Bosea eneae</name>
    <dbReference type="NCBI Taxonomy" id="151454"/>
    <lineage>
        <taxon>Bacteria</taxon>
        <taxon>Pseudomonadati</taxon>
        <taxon>Pseudomonadota</taxon>
        <taxon>Alphaproteobacteria</taxon>
        <taxon>Hyphomicrobiales</taxon>
        <taxon>Boseaceae</taxon>
        <taxon>Bosea</taxon>
    </lineage>
</organism>
<dbReference type="RefSeq" id="WP_377795160.1">
    <property type="nucleotide sequence ID" value="NZ_JBHSLW010000003.1"/>
</dbReference>
<reference evidence="3" key="1">
    <citation type="journal article" date="2019" name="Int. J. Syst. Evol. Microbiol.">
        <title>The Global Catalogue of Microorganisms (GCM) 10K type strain sequencing project: providing services to taxonomists for standard genome sequencing and annotation.</title>
        <authorList>
            <consortium name="The Broad Institute Genomics Platform"/>
            <consortium name="The Broad Institute Genome Sequencing Center for Infectious Disease"/>
            <person name="Wu L."/>
            <person name="Ma J."/>
        </authorList>
    </citation>
    <scope>NUCLEOTIDE SEQUENCE [LARGE SCALE GENOMIC DNA]</scope>
    <source>
        <strain evidence="3">NCAIM B.01391</strain>
    </source>
</reference>
<sequence length="401" mass="42958">MKPTKIGAITRVVADATAQRIAPEQPLGSAAPLETGAIVLRSEQLPQVETALAALDFATLPSGDVIKIGLSAEQALQRTLDGFLARLDKNSASAVFALFGRLEEGVQDAKLPEILDRIQNGEKPGMIGSLLARFSGKRPAQLAAEALAEIGELISGRTKTLADQMMKLEGELSGEMQKLFGELQALEALKRSYGEHFGDFTVSAGVARAFLARAQAYVGAQEASLNPADPVALTRLIELKDKLRLLESRALALEGTYTRLPADQLVIQQIEQAGIATLQETATTVASRFASIKMTLLSIHGAFAVRSVQQLAGRQAQLDRQLTDLRGRALKDVAVTAAQAPGENRLAQAQQIEQIIATTNEIHGLVAAARKTTEEKFEQARQKFAAARQELATLSSRQPAP</sequence>
<evidence type="ECO:0000256" key="1">
    <source>
        <dbReference type="SAM" id="Coils"/>
    </source>
</evidence>